<sequence length="499" mass="56910">MAPNSRSLYLCSRAKRIQSLRETHSASREIKKQIRAASLIEISSSKCESVPTMNSDEKEVDSPHRRLSSCKHNNAKEDMVTREEFKDLRTSVEELTKVVNNLNQAIVKNSTTNGYTSQQPLCGAPLMVTSFSSPKNYPLGSPTNTNFMKIFNSPLEEKLTSPPTNERKKSAQQKTGLQIGRRLFKHKTEGNSSACYLNYNPMNTPLYDGRSSGIKIPDWIPVVFRPPPNMILEEIEAAVVAYIFGRNKDARHDGKEILIETDFTKGDRETLKTLVPKEMVDGEVLTLVACMLTFQQRLVCQNAACWFLPTVFAQYVLSWTTSPTTLMGFYKDRFMGRVEELTKVFVPINDGKLHWFLLVIDMNKKLLILLDFKKCTTTADERRRIARLVGIFREHMLLDNSFYQYPSTTPKPRISEFKIVEPHNIGQQATGSNDCGVWVATWMKECEWDDVYNIKVNDESRMRIAIDLVNNSYNSIKDQIIGQSFQNWGKIETGNQEIG</sequence>
<dbReference type="InterPro" id="IPR003653">
    <property type="entry name" value="Peptidase_C48_C"/>
</dbReference>
<protein>
    <recommendedName>
        <fullName evidence="6">Ubiquitin-like protease family profile domain-containing protein</fullName>
    </recommendedName>
</protein>
<proteinExistence type="inferred from homology"/>
<dbReference type="GO" id="GO:0006508">
    <property type="term" value="P:proteolysis"/>
    <property type="evidence" value="ECO:0007669"/>
    <property type="project" value="UniProtKB-KW"/>
</dbReference>
<comment type="caution">
    <text evidence="7">The sequence shown here is derived from an EMBL/GenBank/DDBJ whole genome shotgun (WGS) entry which is preliminary data.</text>
</comment>
<feature type="domain" description="Ubiquitin-like protease family profile" evidence="6">
    <location>
        <begin position="264"/>
        <end position="446"/>
    </location>
</feature>
<gene>
    <name evidence="7" type="ORF">CEPIT_LOCUS10953</name>
</gene>
<dbReference type="GO" id="GO:0005634">
    <property type="term" value="C:nucleus"/>
    <property type="evidence" value="ECO:0007669"/>
    <property type="project" value="TreeGrafter"/>
</dbReference>
<keyword evidence="2" id="KW-0645">Protease</keyword>
<keyword evidence="8" id="KW-1185">Reference proteome</keyword>
<evidence type="ECO:0000256" key="5">
    <source>
        <dbReference type="SAM" id="MobiDB-lite"/>
    </source>
</evidence>
<dbReference type="GO" id="GO:0016929">
    <property type="term" value="F:deSUMOylase activity"/>
    <property type="evidence" value="ECO:0007669"/>
    <property type="project" value="TreeGrafter"/>
</dbReference>
<dbReference type="Gene3D" id="3.40.395.10">
    <property type="entry name" value="Adenoviral Proteinase, Chain A"/>
    <property type="match status" value="1"/>
</dbReference>
<accession>A0AAV0D2K0</accession>
<name>A0AAV0D2K0_9ASTE</name>
<dbReference type="EMBL" id="CAMAPF010000062">
    <property type="protein sequence ID" value="CAH9089645.1"/>
    <property type="molecule type" value="Genomic_DNA"/>
</dbReference>
<dbReference type="AlphaFoldDB" id="A0AAV0D2K0"/>
<evidence type="ECO:0000313" key="8">
    <source>
        <dbReference type="Proteomes" id="UP001152523"/>
    </source>
</evidence>
<reference evidence="7" key="1">
    <citation type="submission" date="2022-07" db="EMBL/GenBank/DDBJ databases">
        <authorList>
            <person name="Macas J."/>
            <person name="Novak P."/>
            <person name="Neumann P."/>
        </authorList>
    </citation>
    <scope>NUCLEOTIDE SEQUENCE</scope>
</reference>
<evidence type="ECO:0000259" key="6">
    <source>
        <dbReference type="PROSITE" id="PS50600"/>
    </source>
</evidence>
<comment type="similarity">
    <text evidence="1">Belongs to the peptidase C48 family.</text>
</comment>
<dbReference type="Proteomes" id="UP001152523">
    <property type="component" value="Unassembled WGS sequence"/>
</dbReference>
<organism evidence="7 8">
    <name type="scientific">Cuscuta epithymum</name>
    <dbReference type="NCBI Taxonomy" id="186058"/>
    <lineage>
        <taxon>Eukaryota</taxon>
        <taxon>Viridiplantae</taxon>
        <taxon>Streptophyta</taxon>
        <taxon>Embryophyta</taxon>
        <taxon>Tracheophyta</taxon>
        <taxon>Spermatophyta</taxon>
        <taxon>Magnoliopsida</taxon>
        <taxon>eudicotyledons</taxon>
        <taxon>Gunneridae</taxon>
        <taxon>Pentapetalae</taxon>
        <taxon>asterids</taxon>
        <taxon>lamiids</taxon>
        <taxon>Solanales</taxon>
        <taxon>Convolvulaceae</taxon>
        <taxon>Cuscuteae</taxon>
        <taxon>Cuscuta</taxon>
        <taxon>Cuscuta subgen. Cuscuta</taxon>
    </lineage>
</organism>
<evidence type="ECO:0000256" key="3">
    <source>
        <dbReference type="ARBA" id="ARBA00022801"/>
    </source>
</evidence>
<keyword evidence="4" id="KW-0788">Thiol protease</keyword>
<evidence type="ECO:0000256" key="2">
    <source>
        <dbReference type="ARBA" id="ARBA00022670"/>
    </source>
</evidence>
<dbReference type="GO" id="GO:0016926">
    <property type="term" value="P:protein desumoylation"/>
    <property type="evidence" value="ECO:0007669"/>
    <property type="project" value="TreeGrafter"/>
</dbReference>
<dbReference type="SUPFAM" id="SSF54001">
    <property type="entry name" value="Cysteine proteinases"/>
    <property type="match status" value="1"/>
</dbReference>
<keyword evidence="3" id="KW-0378">Hydrolase</keyword>
<dbReference type="PANTHER" id="PTHR12606">
    <property type="entry name" value="SENTRIN/SUMO-SPECIFIC PROTEASE"/>
    <property type="match status" value="1"/>
</dbReference>
<dbReference type="InterPro" id="IPR038765">
    <property type="entry name" value="Papain-like_cys_pep_sf"/>
</dbReference>
<evidence type="ECO:0000256" key="1">
    <source>
        <dbReference type="ARBA" id="ARBA00005234"/>
    </source>
</evidence>
<evidence type="ECO:0000313" key="7">
    <source>
        <dbReference type="EMBL" id="CAH9089645.1"/>
    </source>
</evidence>
<feature type="compositionally biased region" description="Basic and acidic residues" evidence="5">
    <location>
        <begin position="55"/>
        <end position="64"/>
    </location>
</feature>
<feature type="region of interest" description="Disordered" evidence="5">
    <location>
        <begin position="50"/>
        <end position="69"/>
    </location>
</feature>
<dbReference type="PANTHER" id="PTHR12606:SF1">
    <property type="entry name" value="UBIQUITIN-LIKE-SPECIFIC PROTEASE 1A"/>
    <property type="match status" value="1"/>
</dbReference>
<dbReference type="PROSITE" id="PS50600">
    <property type="entry name" value="ULP_PROTEASE"/>
    <property type="match status" value="1"/>
</dbReference>
<dbReference type="Pfam" id="PF02902">
    <property type="entry name" value="Peptidase_C48"/>
    <property type="match status" value="1"/>
</dbReference>
<evidence type="ECO:0000256" key="4">
    <source>
        <dbReference type="ARBA" id="ARBA00022807"/>
    </source>
</evidence>